<evidence type="ECO:0000313" key="1">
    <source>
        <dbReference type="EMBL" id="GGN68983.1"/>
    </source>
</evidence>
<proteinExistence type="predicted"/>
<dbReference type="EMBL" id="BMNE01000001">
    <property type="protein sequence ID" value="GGN68983.1"/>
    <property type="molecule type" value="Genomic_DNA"/>
</dbReference>
<comment type="caution">
    <text evidence="1">The sequence shown here is derived from an EMBL/GenBank/DDBJ whole genome shotgun (WGS) entry which is preliminary data.</text>
</comment>
<keyword evidence="2" id="KW-1185">Reference proteome</keyword>
<dbReference type="Proteomes" id="UP000658127">
    <property type="component" value="Unassembled WGS sequence"/>
</dbReference>
<gene>
    <name evidence="1" type="ORF">GCM10011610_06790</name>
</gene>
<name>A0ABQ2K5P2_9NOCA</name>
<organism evidence="1 2">
    <name type="scientific">Nocardia rhizosphaerihabitans</name>
    <dbReference type="NCBI Taxonomy" id="1691570"/>
    <lineage>
        <taxon>Bacteria</taxon>
        <taxon>Bacillati</taxon>
        <taxon>Actinomycetota</taxon>
        <taxon>Actinomycetes</taxon>
        <taxon>Mycobacteriales</taxon>
        <taxon>Nocardiaceae</taxon>
        <taxon>Nocardia</taxon>
    </lineage>
</organism>
<accession>A0ABQ2K5P2</accession>
<sequence>MANIAHIGKTAGRGAFFDFGGTIGAEESVVTASGPRAPYGIRNPALTWGSGSQSAGVVGTVAQTVRVTGGRSSNER</sequence>
<reference evidence="2" key="1">
    <citation type="journal article" date="2019" name="Int. J. Syst. Evol. Microbiol.">
        <title>The Global Catalogue of Microorganisms (GCM) 10K type strain sequencing project: providing services to taxonomists for standard genome sequencing and annotation.</title>
        <authorList>
            <consortium name="The Broad Institute Genomics Platform"/>
            <consortium name="The Broad Institute Genome Sequencing Center for Infectious Disease"/>
            <person name="Wu L."/>
            <person name="Ma J."/>
        </authorList>
    </citation>
    <scope>NUCLEOTIDE SEQUENCE [LARGE SCALE GENOMIC DNA]</scope>
    <source>
        <strain evidence="2">CGMCC 4.7329</strain>
    </source>
</reference>
<protein>
    <submittedName>
        <fullName evidence="1">Uncharacterized protein</fullName>
    </submittedName>
</protein>
<evidence type="ECO:0000313" key="2">
    <source>
        <dbReference type="Proteomes" id="UP000658127"/>
    </source>
</evidence>